<name>A0A0A9DGG1_ARUDO</name>
<feature type="region of interest" description="Disordered" evidence="1">
    <location>
        <begin position="400"/>
        <end position="434"/>
    </location>
</feature>
<feature type="compositionally biased region" description="Polar residues" evidence="1">
    <location>
        <begin position="402"/>
        <end position="421"/>
    </location>
</feature>
<dbReference type="GO" id="GO:0004540">
    <property type="term" value="F:RNA nuclease activity"/>
    <property type="evidence" value="ECO:0007669"/>
    <property type="project" value="InterPro"/>
</dbReference>
<dbReference type="PANTHER" id="PTHR14379">
    <property type="entry name" value="LIMKAIN B LKAP"/>
    <property type="match status" value="1"/>
</dbReference>
<dbReference type="InterPro" id="IPR024768">
    <property type="entry name" value="Marf1"/>
</dbReference>
<feature type="compositionally biased region" description="Low complexity" evidence="1">
    <location>
        <begin position="157"/>
        <end position="176"/>
    </location>
</feature>
<dbReference type="GO" id="GO:0010468">
    <property type="term" value="P:regulation of gene expression"/>
    <property type="evidence" value="ECO:0007669"/>
    <property type="project" value="InterPro"/>
</dbReference>
<feature type="compositionally biased region" description="Polar residues" evidence="1">
    <location>
        <begin position="191"/>
        <end position="206"/>
    </location>
</feature>
<dbReference type="InterPro" id="IPR021139">
    <property type="entry name" value="NYN"/>
</dbReference>
<organism evidence="3">
    <name type="scientific">Arundo donax</name>
    <name type="common">Giant reed</name>
    <name type="synonym">Donax arundinaceus</name>
    <dbReference type="NCBI Taxonomy" id="35708"/>
    <lineage>
        <taxon>Eukaryota</taxon>
        <taxon>Viridiplantae</taxon>
        <taxon>Streptophyta</taxon>
        <taxon>Embryophyta</taxon>
        <taxon>Tracheophyta</taxon>
        <taxon>Spermatophyta</taxon>
        <taxon>Magnoliopsida</taxon>
        <taxon>Liliopsida</taxon>
        <taxon>Poales</taxon>
        <taxon>Poaceae</taxon>
        <taxon>PACMAD clade</taxon>
        <taxon>Arundinoideae</taxon>
        <taxon>Arundineae</taxon>
        <taxon>Arundo</taxon>
    </lineage>
</organism>
<dbReference type="AlphaFoldDB" id="A0A0A9DGG1"/>
<feature type="compositionally biased region" description="Basic and acidic residues" evidence="1">
    <location>
        <begin position="422"/>
        <end position="433"/>
    </location>
</feature>
<dbReference type="GO" id="GO:0005777">
    <property type="term" value="C:peroxisome"/>
    <property type="evidence" value="ECO:0007669"/>
    <property type="project" value="InterPro"/>
</dbReference>
<dbReference type="PANTHER" id="PTHR14379:SF23">
    <property type="entry name" value="OS03G0370200 PROTEIN"/>
    <property type="match status" value="1"/>
</dbReference>
<accession>A0A0A9DGG1</accession>
<feature type="region of interest" description="Disordered" evidence="1">
    <location>
        <begin position="153"/>
        <end position="206"/>
    </location>
</feature>
<dbReference type="Pfam" id="PF01936">
    <property type="entry name" value="NYN"/>
    <property type="match status" value="1"/>
</dbReference>
<feature type="domain" description="NYN" evidence="2">
    <location>
        <begin position="1"/>
        <end position="60"/>
    </location>
</feature>
<sequence>MLVDMLFWAFDNPPPGNYLIISGDPDLSDLLHRLGMKRYDILLVRPANASSQPLAAAAKRVWLWESLAAGEGLLPEAPATSSVLGCKLNEDNSDTLKRSHSKVHSKYGKGGGMLKTCNDEYRVKPLQKYVKKTNGASSSAGIQDRVESVGVLSSTESTVSEPYQSSVSSSSSSTDSDSPEKVDTSIPLETPTLSKLSTQKPVLSTQSQQVAAKHESILGERPSTSAQCVARNGTLNFGGSSRHYNQIYKQKGYIEAQNVLHSEFRVCDNNEKAVNRRREKPLQKYVKKTSITFCSARNQADSVRVPDCPIGSTKSELDQSAVSSASGSETLVVTKVGNLAQPETSTLSHSSAQKSVAPAHLHHLRAPHESILGKKASISVEHTSRNGAHDFDVSTVHYHPANEQSQSSEAQNKLRSCSNMDDNSRKLGNEQKHNQRQVYVKKIYISSASASNEIEPVNGFLDNPKGSTLSHPS</sequence>
<protein>
    <recommendedName>
        <fullName evidence="2">NYN domain-containing protein</fullName>
    </recommendedName>
</protein>
<proteinExistence type="predicted"/>
<reference evidence="3" key="2">
    <citation type="journal article" date="2015" name="Data Brief">
        <title>Shoot transcriptome of the giant reed, Arundo donax.</title>
        <authorList>
            <person name="Barrero R.A."/>
            <person name="Guerrero F.D."/>
            <person name="Moolhuijzen P."/>
            <person name="Goolsby J.A."/>
            <person name="Tidwell J."/>
            <person name="Bellgard S.E."/>
            <person name="Bellgard M.I."/>
        </authorList>
    </citation>
    <scope>NUCLEOTIDE SEQUENCE</scope>
    <source>
        <tissue evidence="3">Shoot tissue taken approximately 20 cm above the soil surface</tissue>
    </source>
</reference>
<reference evidence="3" key="1">
    <citation type="submission" date="2014-09" db="EMBL/GenBank/DDBJ databases">
        <authorList>
            <person name="Magalhaes I.L.F."/>
            <person name="Oliveira U."/>
            <person name="Santos F.R."/>
            <person name="Vidigal T.H.D.A."/>
            <person name="Brescovit A.D."/>
            <person name="Santos A.J."/>
        </authorList>
    </citation>
    <scope>NUCLEOTIDE SEQUENCE</scope>
    <source>
        <tissue evidence="3">Shoot tissue taken approximately 20 cm above the soil surface</tissue>
    </source>
</reference>
<evidence type="ECO:0000256" key="1">
    <source>
        <dbReference type="SAM" id="MobiDB-lite"/>
    </source>
</evidence>
<dbReference type="EMBL" id="GBRH01210969">
    <property type="protein sequence ID" value="JAD86926.1"/>
    <property type="molecule type" value="Transcribed_RNA"/>
</dbReference>
<evidence type="ECO:0000313" key="3">
    <source>
        <dbReference type="EMBL" id="JAD86926.1"/>
    </source>
</evidence>
<evidence type="ECO:0000259" key="2">
    <source>
        <dbReference type="Pfam" id="PF01936"/>
    </source>
</evidence>